<protein>
    <submittedName>
        <fullName evidence="1">Uncharacterized protein</fullName>
    </submittedName>
</protein>
<accession>A0A0J7IWZ6</accession>
<proteinExistence type="predicted"/>
<gene>
    <name evidence="1" type="ORF">ACM44_13025</name>
</gene>
<dbReference type="AlphaFoldDB" id="A0A0J7IWZ6"/>
<dbReference type="PATRIC" id="fig|1304281.5.peg.2808"/>
<dbReference type="OrthoDB" id="1038140at2"/>
<sequence>MKKLPSIKEAFEKEGLDINKIEITGCPERHVEAAKAFIKLCVGHDAVNPTWNPDYTDYSQIKYENWWNMGSSSGVGFSFFDFGLWVTASAVGSRLVSETREKANAIGNSEEYQELFKTMMVYNRPVEKE</sequence>
<evidence type="ECO:0000313" key="2">
    <source>
        <dbReference type="Proteomes" id="UP000035900"/>
    </source>
</evidence>
<reference evidence="1 2" key="1">
    <citation type="journal article" date="2004" name="Int. J. Syst. Evol. Microbiol.">
        <title>Kaistella koreensis gen. nov., sp. nov., a novel member of the Chryseobacterium-Bergeyella-Riemerella branch.</title>
        <authorList>
            <person name="Kim M.K."/>
            <person name="Im W.T."/>
            <person name="Shin Y.K."/>
            <person name="Lim J.H."/>
            <person name="Kim S.H."/>
            <person name="Lee B.C."/>
            <person name="Park M.Y."/>
            <person name="Lee K.Y."/>
            <person name="Lee S.T."/>
        </authorList>
    </citation>
    <scope>NUCLEOTIDE SEQUENCE [LARGE SCALE GENOMIC DNA]</scope>
    <source>
        <strain evidence="1 2">CCUG 49689</strain>
    </source>
</reference>
<dbReference type="EMBL" id="LFNG01000022">
    <property type="protein sequence ID" value="KMQ70334.1"/>
    <property type="molecule type" value="Genomic_DNA"/>
</dbReference>
<evidence type="ECO:0000313" key="1">
    <source>
        <dbReference type="EMBL" id="KMQ70334.1"/>
    </source>
</evidence>
<organism evidence="1 2">
    <name type="scientific">Chryseobacterium koreense CCUG 49689</name>
    <dbReference type="NCBI Taxonomy" id="1304281"/>
    <lineage>
        <taxon>Bacteria</taxon>
        <taxon>Pseudomonadati</taxon>
        <taxon>Bacteroidota</taxon>
        <taxon>Flavobacteriia</taxon>
        <taxon>Flavobacteriales</taxon>
        <taxon>Weeksellaceae</taxon>
        <taxon>Chryseobacterium group</taxon>
        <taxon>Chryseobacterium</taxon>
    </lineage>
</organism>
<name>A0A0J7IWZ6_9FLAO</name>
<comment type="caution">
    <text evidence="1">The sequence shown here is derived from an EMBL/GenBank/DDBJ whole genome shotgun (WGS) entry which is preliminary data.</text>
</comment>
<keyword evidence="2" id="KW-1185">Reference proteome</keyword>
<dbReference type="STRING" id="1304281.ACM44_13025"/>
<dbReference type="Proteomes" id="UP000035900">
    <property type="component" value="Unassembled WGS sequence"/>
</dbReference>
<dbReference type="RefSeq" id="WP_048500487.1">
    <property type="nucleotide sequence ID" value="NZ_LFNG01000022.1"/>
</dbReference>